<accession>A0A2D4EJN9</accession>
<evidence type="ECO:0000313" key="2">
    <source>
        <dbReference type="EMBL" id="LAA35288.1"/>
    </source>
</evidence>
<dbReference type="AlphaFoldDB" id="A0A2D4EJN9"/>
<reference evidence="2" key="1">
    <citation type="submission" date="2017-07" db="EMBL/GenBank/DDBJ databases">
        <authorList>
            <person name="Mikheyev A."/>
            <person name="Grau M."/>
        </authorList>
    </citation>
    <scope>NUCLEOTIDE SEQUENCE</scope>
    <source>
        <tissue evidence="2">Venom_gland</tissue>
    </source>
</reference>
<proteinExistence type="predicted"/>
<sequence length="102" mass="11357">MPTMALCRPTWPKQSFVLQAWATEEALPATPHMMAIPEGFPKRLAPAWVSPRVSGKDTEEEEEVPLAFPREGWPFRRGPEESPPSTRSLRDLEEANVGSSGL</sequence>
<reference evidence="2" key="2">
    <citation type="submission" date="2017-11" db="EMBL/GenBank/DDBJ databases">
        <title>Coralsnake Venomics: Analyses of Venom Gland Transcriptomes and Proteomes of Six Brazilian Taxa.</title>
        <authorList>
            <person name="Aird S.D."/>
            <person name="Jorge da Silva N."/>
            <person name="Qiu L."/>
            <person name="Villar-Briones A."/>
            <person name="Aparecida-Saddi V."/>
            <person name="Campos-Telles M.P."/>
            <person name="Grau M."/>
            <person name="Mikheyev A.S."/>
        </authorList>
    </citation>
    <scope>NUCLEOTIDE SEQUENCE</scope>
    <source>
        <tissue evidence="2">Venom_gland</tissue>
    </source>
</reference>
<feature type="region of interest" description="Disordered" evidence="1">
    <location>
        <begin position="51"/>
        <end position="102"/>
    </location>
</feature>
<protein>
    <submittedName>
        <fullName evidence="2">Uncharacterized protein</fullName>
    </submittedName>
</protein>
<dbReference type="EMBL" id="IACJ01001864">
    <property type="protein sequence ID" value="LAA35288.1"/>
    <property type="molecule type" value="Transcribed_RNA"/>
</dbReference>
<evidence type="ECO:0000256" key="1">
    <source>
        <dbReference type="SAM" id="MobiDB-lite"/>
    </source>
</evidence>
<name>A0A2D4EJN9_MICCO</name>
<organism evidence="2">
    <name type="scientific">Micrurus corallinus</name>
    <name type="common">Brazilian coral snake</name>
    <dbReference type="NCBI Taxonomy" id="54390"/>
    <lineage>
        <taxon>Eukaryota</taxon>
        <taxon>Metazoa</taxon>
        <taxon>Chordata</taxon>
        <taxon>Craniata</taxon>
        <taxon>Vertebrata</taxon>
        <taxon>Euteleostomi</taxon>
        <taxon>Lepidosauria</taxon>
        <taxon>Squamata</taxon>
        <taxon>Bifurcata</taxon>
        <taxon>Unidentata</taxon>
        <taxon>Episquamata</taxon>
        <taxon>Toxicofera</taxon>
        <taxon>Serpentes</taxon>
        <taxon>Colubroidea</taxon>
        <taxon>Elapidae</taxon>
        <taxon>Elapinae</taxon>
        <taxon>Micrurus</taxon>
    </lineage>
</organism>